<evidence type="ECO:0000313" key="3">
    <source>
        <dbReference type="EMBL" id="GAA3639467.1"/>
    </source>
</evidence>
<organism evidence="3 4">
    <name type="scientific">Microlunatus ginsengisoli</name>
    <dbReference type="NCBI Taxonomy" id="363863"/>
    <lineage>
        <taxon>Bacteria</taxon>
        <taxon>Bacillati</taxon>
        <taxon>Actinomycetota</taxon>
        <taxon>Actinomycetes</taxon>
        <taxon>Propionibacteriales</taxon>
        <taxon>Propionibacteriaceae</taxon>
        <taxon>Microlunatus</taxon>
    </lineage>
</organism>
<feature type="domain" description="Peptidase C45 hydrolase" evidence="2">
    <location>
        <begin position="103"/>
        <end position="306"/>
    </location>
</feature>
<dbReference type="EMBL" id="BAABAB010000050">
    <property type="protein sequence ID" value="GAA3639467.1"/>
    <property type="molecule type" value="Genomic_DNA"/>
</dbReference>
<sequence>MTQYPMTIYGIREPQPGPRWRGLFEATWPAYRRWYFSEGRAARPTPPDAGRALARYMPELLPTWARLAEQTTYDLDAAAMLTHWNLPAFLPAGCSQVATRSPGPALLRNYDYAPELFECVSISTDYLQPVIGTGDCLWGLLDGMNGSGLAVSLTFGGDQAVGPGFGIPLVLRYLLETCGRVGEAERALQRLPIAMAYNLTMIDRTGAVRTVRVGPEQDPEGRPQPAATNHRWRRPGDPRHAARFRSVERLDRLDRLLDGGAEADGLADGLLRSPLHNTEYAAGFGTLYTADYRVDDATLTYRWPGTTWVRTFDSADDTVDVVLRED</sequence>
<dbReference type="Pfam" id="PF03417">
    <property type="entry name" value="AAT"/>
    <property type="match status" value="1"/>
</dbReference>
<dbReference type="Gene3D" id="3.60.60.10">
    <property type="entry name" value="Penicillin V Acylase, Chain A"/>
    <property type="match status" value="1"/>
</dbReference>
<evidence type="ECO:0000256" key="1">
    <source>
        <dbReference type="SAM" id="MobiDB-lite"/>
    </source>
</evidence>
<keyword evidence="3" id="KW-0808">Transferase</keyword>
<dbReference type="InterPro" id="IPR005079">
    <property type="entry name" value="Peptidase_C45_hydrolase"/>
</dbReference>
<dbReference type="NCBIfam" id="NF040521">
    <property type="entry name" value="C45_proenzyme"/>
    <property type="match status" value="1"/>
</dbReference>
<dbReference type="InterPro" id="IPR047794">
    <property type="entry name" value="C45_proenzyme-like"/>
</dbReference>
<dbReference type="RefSeq" id="WP_344809297.1">
    <property type="nucleotide sequence ID" value="NZ_BAABAB010000050.1"/>
</dbReference>
<dbReference type="InterPro" id="IPR029055">
    <property type="entry name" value="Ntn_hydrolases_N"/>
</dbReference>
<evidence type="ECO:0000313" key="4">
    <source>
        <dbReference type="Proteomes" id="UP001501490"/>
    </source>
</evidence>
<reference evidence="4" key="1">
    <citation type="journal article" date="2019" name="Int. J. Syst. Evol. Microbiol.">
        <title>The Global Catalogue of Microorganisms (GCM) 10K type strain sequencing project: providing services to taxonomists for standard genome sequencing and annotation.</title>
        <authorList>
            <consortium name="The Broad Institute Genomics Platform"/>
            <consortium name="The Broad Institute Genome Sequencing Center for Infectious Disease"/>
            <person name="Wu L."/>
            <person name="Ma J."/>
        </authorList>
    </citation>
    <scope>NUCLEOTIDE SEQUENCE [LARGE SCALE GENOMIC DNA]</scope>
    <source>
        <strain evidence="4">JCM 16929</strain>
    </source>
</reference>
<proteinExistence type="predicted"/>
<keyword evidence="3" id="KW-0012">Acyltransferase</keyword>
<keyword evidence="4" id="KW-1185">Reference proteome</keyword>
<dbReference type="SUPFAM" id="SSF56235">
    <property type="entry name" value="N-terminal nucleophile aminohydrolases (Ntn hydrolases)"/>
    <property type="match status" value="1"/>
</dbReference>
<protein>
    <submittedName>
        <fullName evidence="3">C45 family autoproteolytic acyltransferase/hydolase</fullName>
    </submittedName>
</protein>
<evidence type="ECO:0000259" key="2">
    <source>
        <dbReference type="Pfam" id="PF03417"/>
    </source>
</evidence>
<gene>
    <name evidence="3" type="ORF">GCM10022236_47430</name>
</gene>
<name>A0ABP7AT98_9ACTN</name>
<feature type="region of interest" description="Disordered" evidence="1">
    <location>
        <begin position="213"/>
        <end position="238"/>
    </location>
</feature>
<comment type="caution">
    <text evidence="3">The sequence shown here is derived from an EMBL/GenBank/DDBJ whole genome shotgun (WGS) entry which is preliminary data.</text>
</comment>
<dbReference type="Proteomes" id="UP001501490">
    <property type="component" value="Unassembled WGS sequence"/>
</dbReference>
<dbReference type="GO" id="GO:0016746">
    <property type="term" value="F:acyltransferase activity"/>
    <property type="evidence" value="ECO:0007669"/>
    <property type="project" value="UniProtKB-KW"/>
</dbReference>
<accession>A0ABP7AT98</accession>